<dbReference type="PANTHER" id="PTHR12015">
    <property type="entry name" value="SMALL INDUCIBLE CYTOKINE A"/>
    <property type="match status" value="1"/>
</dbReference>
<name>A0A3B4DBI6_PYGNA</name>
<dbReference type="GeneID" id="108417684"/>
<dbReference type="InterPro" id="IPR001811">
    <property type="entry name" value="Chemokine_IL8-like_dom"/>
</dbReference>
<dbReference type="GeneTree" id="ENSGT01000000214711"/>
<dbReference type="GO" id="GO:0005615">
    <property type="term" value="C:extracellular space"/>
    <property type="evidence" value="ECO:0007669"/>
    <property type="project" value="UniProtKB-KW"/>
</dbReference>
<keyword evidence="1" id="KW-0202">Cytokine</keyword>
<feature type="region of interest" description="Disordered" evidence="2">
    <location>
        <begin position="176"/>
        <end position="204"/>
    </location>
</feature>
<evidence type="ECO:0000256" key="1">
    <source>
        <dbReference type="ARBA" id="ARBA00022514"/>
    </source>
</evidence>
<keyword evidence="3" id="KW-0732">Signal</keyword>
<feature type="chain" id="PRO_5044589687" description="Chemokine interleukin-8-like domain-containing protein" evidence="3">
    <location>
        <begin position="28"/>
        <end position="204"/>
    </location>
</feature>
<dbReference type="Proteomes" id="UP001501920">
    <property type="component" value="Chromosome 24"/>
</dbReference>
<dbReference type="Pfam" id="PF00048">
    <property type="entry name" value="IL8"/>
    <property type="match status" value="2"/>
</dbReference>
<dbReference type="AlphaFoldDB" id="A0A3B4DBI6"/>
<dbReference type="RefSeq" id="XP_037390133.1">
    <property type="nucleotide sequence ID" value="XM_037534236.1"/>
</dbReference>
<dbReference type="Ensembl" id="ENSPNAT00000031657.2">
    <property type="protein sequence ID" value="ENSPNAP00000020835.2"/>
    <property type="gene ID" value="ENSPNAG00000029206.2"/>
</dbReference>
<reference evidence="5" key="2">
    <citation type="submission" date="2025-05" db="UniProtKB">
        <authorList>
            <consortium name="Ensembl"/>
        </authorList>
    </citation>
    <scope>IDENTIFICATION</scope>
</reference>
<dbReference type="CDD" id="cd00169">
    <property type="entry name" value="Chemokine"/>
    <property type="match status" value="1"/>
</dbReference>
<evidence type="ECO:0000256" key="3">
    <source>
        <dbReference type="SAM" id="SignalP"/>
    </source>
</evidence>
<sequence>MKTSVAVMRSLAAVAIVAFTIWTSAGAEKVSPCCVSVLRSRVVEPLKSFRLQKSSPPCVKAVIFETERGHYCIDPRQPWVRKKIEEFVRQQKTTVSPTSVSPHNDLEITSAYIDAEKVSPCCVSISRSRVVEPLKSFRLQKSSPPCVKAVIFETEKGQFCIDPRQPWVRKKIEEFRRQQKTTVSPTSVSPRLTFSVPQSSTESS</sequence>
<reference evidence="5 6" key="1">
    <citation type="submission" date="2020-10" db="EMBL/GenBank/DDBJ databases">
        <title>Pygocentrus nattereri (red-bellied piranha) genome, fPygNat1, primary haplotype.</title>
        <authorList>
            <person name="Myers G."/>
            <person name="Meyer A."/>
            <person name="Karagic N."/>
            <person name="Pippel M."/>
            <person name="Winkler S."/>
            <person name="Tracey A."/>
            <person name="Wood J."/>
            <person name="Formenti G."/>
            <person name="Howe K."/>
            <person name="Fedrigo O."/>
            <person name="Jarvis E.D."/>
        </authorList>
    </citation>
    <scope>NUCLEOTIDE SEQUENCE [LARGE SCALE GENOMIC DNA]</scope>
</reference>
<organism evidence="5 6">
    <name type="scientific">Pygocentrus nattereri</name>
    <name type="common">Red-bellied piranha</name>
    <dbReference type="NCBI Taxonomy" id="42514"/>
    <lineage>
        <taxon>Eukaryota</taxon>
        <taxon>Metazoa</taxon>
        <taxon>Chordata</taxon>
        <taxon>Craniata</taxon>
        <taxon>Vertebrata</taxon>
        <taxon>Euteleostomi</taxon>
        <taxon>Actinopterygii</taxon>
        <taxon>Neopterygii</taxon>
        <taxon>Teleostei</taxon>
        <taxon>Ostariophysi</taxon>
        <taxon>Characiformes</taxon>
        <taxon>Characoidei</taxon>
        <taxon>Pygocentrus</taxon>
    </lineage>
</organism>
<dbReference type="OMA" id="TERGHYC"/>
<feature type="domain" description="Chemokine interleukin-8-like" evidence="4">
    <location>
        <begin position="118"/>
        <end position="175"/>
    </location>
</feature>
<proteinExistence type="predicted"/>
<evidence type="ECO:0000259" key="4">
    <source>
        <dbReference type="SMART" id="SM00199"/>
    </source>
</evidence>
<keyword evidence="6" id="KW-1185">Reference proteome</keyword>
<evidence type="ECO:0000313" key="6">
    <source>
        <dbReference type="Proteomes" id="UP001501920"/>
    </source>
</evidence>
<feature type="signal peptide" evidence="3">
    <location>
        <begin position="1"/>
        <end position="27"/>
    </location>
</feature>
<protein>
    <recommendedName>
        <fullName evidence="4">Chemokine interleukin-8-like domain-containing protein</fullName>
    </recommendedName>
</protein>
<accession>A0A3B4DBI6</accession>
<dbReference type="GO" id="GO:0006955">
    <property type="term" value="P:immune response"/>
    <property type="evidence" value="ECO:0007669"/>
    <property type="project" value="InterPro"/>
</dbReference>
<dbReference type="Gene3D" id="2.40.50.40">
    <property type="match status" value="2"/>
</dbReference>
<dbReference type="SUPFAM" id="SSF54117">
    <property type="entry name" value="Interleukin 8-like chemokines"/>
    <property type="match status" value="2"/>
</dbReference>
<dbReference type="Ensembl" id="ENSPNAT00000046784.1">
    <property type="protein sequence ID" value="ENSPNAP00000047747.1"/>
    <property type="gene ID" value="ENSPNAG00000029206.2"/>
</dbReference>
<dbReference type="InterPro" id="IPR039809">
    <property type="entry name" value="Chemokine_b/g/d"/>
</dbReference>
<dbReference type="InterPro" id="IPR036048">
    <property type="entry name" value="Interleukin_8-like_sf"/>
</dbReference>
<feature type="domain" description="Chemokine interleukin-8-like" evidence="4">
    <location>
        <begin position="30"/>
        <end position="87"/>
    </location>
</feature>
<dbReference type="RefSeq" id="XP_037390134.1">
    <property type="nucleotide sequence ID" value="XM_037534237.1"/>
</dbReference>
<dbReference type="PANTHER" id="PTHR12015:SF165">
    <property type="entry name" value="CHEMOKINE (C-C MOTIF) LIGAND 34A, DUPLICATE 4-RELATED"/>
    <property type="match status" value="1"/>
</dbReference>
<feature type="compositionally biased region" description="Polar residues" evidence="2">
    <location>
        <begin position="180"/>
        <end position="204"/>
    </location>
</feature>
<dbReference type="SMART" id="SM00199">
    <property type="entry name" value="SCY"/>
    <property type="match status" value="2"/>
</dbReference>
<evidence type="ECO:0000256" key="2">
    <source>
        <dbReference type="SAM" id="MobiDB-lite"/>
    </source>
</evidence>
<evidence type="ECO:0000313" key="5">
    <source>
        <dbReference type="Ensembl" id="ENSPNAP00000020835.2"/>
    </source>
</evidence>
<dbReference type="GO" id="GO:0008009">
    <property type="term" value="F:chemokine activity"/>
    <property type="evidence" value="ECO:0007669"/>
    <property type="project" value="InterPro"/>
</dbReference>